<evidence type="ECO:0000256" key="6">
    <source>
        <dbReference type="ARBA" id="ARBA00023136"/>
    </source>
</evidence>
<dbReference type="GO" id="GO:0005524">
    <property type="term" value="F:ATP binding"/>
    <property type="evidence" value="ECO:0007669"/>
    <property type="project" value="InterPro"/>
</dbReference>
<evidence type="ECO:0000256" key="1">
    <source>
        <dbReference type="ARBA" id="ARBA00004141"/>
    </source>
</evidence>
<evidence type="ECO:0000256" key="4">
    <source>
        <dbReference type="ARBA" id="ARBA00022692"/>
    </source>
</evidence>
<keyword evidence="3" id="KW-0813">Transport</keyword>
<protein>
    <recommendedName>
        <fullName evidence="8">ABC transporter domain-containing protein</fullName>
    </recommendedName>
</protein>
<comment type="subcellular location">
    <subcellularLocation>
        <location evidence="1">Membrane</location>
        <topology evidence="1">Multi-pass membrane protein</topology>
    </subcellularLocation>
</comment>
<dbReference type="InterPro" id="IPR050352">
    <property type="entry name" value="ABCG_transporters"/>
</dbReference>
<dbReference type="Gene3D" id="3.40.50.300">
    <property type="entry name" value="P-loop containing nucleotide triphosphate hydrolases"/>
    <property type="match status" value="1"/>
</dbReference>
<dbReference type="PANTHER" id="PTHR48041">
    <property type="entry name" value="ABC TRANSPORTER G FAMILY MEMBER 28"/>
    <property type="match status" value="1"/>
</dbReference>
<dbReference type="InterPro" id="IPR003439">
    <property type="entry name" value="ABC_transporter-like_ATP-bd"/>
</dbReference>
<dbReference type="Proteomes" id="UP000194236">
    <property type="component" value="Unassembled WGS sequence"/>
</dbReference>
<feature type="region of interest" description="Disordered" evidence="7">
    <location>
        <begin position="60"/>
        <end position="82"/>
    </location>
</feature>
<gene>
    <name evidence="9" type="ORF">BLA29_006117</name>
</gene>
<evidence type="ECO:0000313" key="9">
    <source>
        <dbReference type="EMBL" id="OTF80347.1"/>
    </source>
</evidence>
<dbReference type="GO" id="GO:0016887">
    <property type="term" value="F:ATP hydrolysis activity"/>
    <property type="evidence" value="ECO:0007669"/>
    <property type="project" value="InterPro"/>
</dbReference>
<evidence type="ECO:0000256" key="3">
    <source>
        <dbReference type="ARBA" id="ARBA00022448"/>
    </source>
</evidence>
<evidence type="ECO:0000313" key="10">
    <source>
        <dbReference type="Proteomes" id="UP000194236"/>
    </source>
</evidence>
<keyword evidence="4" id="KW-0812">Transmembrane</keyword>
<keyword evidence="6" id="KW-0472">Membrane</keyword>
<dbReference type="SUPFAM" id="SSF52540">
    <property type="entry name" value="P-loop containing nucleoside triphosphate hydrolases"/>
    <property type="match status" value="1"/>
</dbReference>
<evidence type="ECO:0000259" key="8">
    <source>
        <dbReference type="Pfam" id="PF00005"/>
    </source>
</evidence>
<feature type="domain" description="ABC transporter" evidence="8">
    <location>
        <begin position="93"/>
        <end position="241"/>
    </location>
</feature>
<sequence>MNDVKKTKINDKNISLAWHNLRYDFDDHHSINQQSNDDNNYRKKINKFNFKNLLFFHQRRGSIPSPSTTKSSNSTNQTTDKIIQDQSSPILRRLTGYFECHTVNGLFGPSDHARKTLLKCLSGSIRYSSAISNDSRIYRNETKSNHSAWIIRNLDDLITFNQMTVKELLRYSFVFRNGILSLFQSGQHIDTILEQLSIEKDKIINKKLDECSFGEKRLIAIAQEMMSLKSMPAFMFLDEPFEYLDIVCAEKLLLSIRNISRKYSITVIISAQTSDAYLISLLDKLYILAHG</sequence>
<dbReference type="InterPro" id="IPR027417">
    <property type="entry name" value="P-loop_NTPase"/>
</dbReference>
<name>A0A1Y3BJR4_EURMA</name>
<keyword evidence="10" id="KW-1185">Reference proteome</keyword>
<dbReference type="GO" id="GO:0042626">
    <property type="term" value="F:ATPase-coupled transmembrane transporter activity"/>
    <property type="evidence" value="ECO:0007669"/>
    <property type="project" value="TreeGrafter"/>
</dbReference>
<evidence type="ECO:0000256" key="2">
    <source>
        <dbReference type="ARBA" id="ARBA00005814"/>
    </source>
</evidence>
<feature type="compositionally biased region" description="Low complexity" evidence="7">
    <location>
        <begin position="64"/>
        <end position="79"/>
    </location>
</feature>
<comment type="caution">
    <text evidence="9">The sequence shown here is derived from an EMBL/GenBank/DDBJ whole genome shotgun (WGS) entry which is preliminary data.</text>
</comment>
<dbReference type="InterPro" id="IPR017871">
    <property type="entry name" value="ABC_transporter-like_CS"/>
</dbReference>
<organism evidence="9 10">
    <name type="scientific">Euroglyphus maynei</name>
    <name type="common">Mayne's house dust mite</name>
    <dbReference type="NCBI Taxonomy" id="6958"/>
    <lineage>
        <taxon>Eukaryota</taxon>
        <taxon>Metazoa</taxon>
        <taxon>Ecdysozoa</taxon>
        <taxon>Arthropoda</taxon>
        <taxon>Chelicerata</taxon>
        <taxon>Arachnida</taxon>
        <taxon>Acari</taxon>
        <taxon>Acariformes</taxon>
        <taxon>Sarcoptiformes</taxon>
        <taxon>Astigmata</taxon>
        <taxon>Psoroptidia</taxon>
        <taxon>Analgoidea</taxon>
        <taxon>Pyroglyphidae</taxon>
        <taxon>Pyroglyphinae</taxon>
        <taxon>Euroglyphus</taxon>
    </lineage>
</organism>
<dbReference type="AlphaFoldDB" id="A0A1Y3BJR4"/>
<dbReference type="EMBL" id="MUJZ01018662">
    <property type="protein sequence ID" value="OTF80347.1"/>
    <property type="molecule type" value="Genomic_DNA"/>
</dbReference>
<dbReference type="PANTHER" id="PTHR48041:SF139">
    <property type="entry name" value="PROTEIN SCARLET"/>
    <property type="match status" value="1"/>
</dbReference>
<evidence type="ECO:0000256" key="7">
    <source>
        <dbReference type="SAM" id="MobiDB-lite"/>
    </source>
</evidence>
<comment type="similarity">
    <text evidence="2">Belongs to the ABC transporter superfamily. ABCG family. Eye pigment precursor importer (TC 3.A.1.204) subfamily.</text>
</comment>
<accession>A0A1Y3BJR4</accession>
<keyword evidence="5" id="KW-1133">Transmembrane helix</keyword>
<evidence type="ECO:0000256" key="5">
    <source>
        <dbReference type="ARBA" id="ARBA00022989"/>
    </source>
</evidence>
<dbReference type="PROSITE" id="PS00211">
    <property type="entry name" value="ABC_TRANSPORTER_1"/>
    <property type="match status" value="1"/>
</dbReference>
<reference evidence="9 10" key="1">
    <citation type="submission" date="2017-03" db="EMBL/GenBank/DDBJ databases">
        <title>Genome Survey of Euroglyphus maynei.</title>
        <authorList>
            <person name="Arlian L.G."/>
            <person name="Morgan M.S."/>
            <person name="Rider S.D."/>
        </authorList>
    </citation>
    <scope>NUCLEOTIDE SEQUENCE [LARGE SCALE GENOMIC DNA]</scope>
    <source>
        <strain evidence="9">Arlian Lab</strain>
        <tissue evidence="9">Whole body</tissue>
    </source>
</reference>
<feature type="non-terminal residue" evidence="9">
    <location>
        <position position="291"/>
    </location>
</feature>
<proteinExistence type="inferred from homology"/>
<dbReference type="GO" id="GO:0016020">
    <property type="term" value="C:membrane"/>
    <property type="evidence" value="ECO:0007669"/>
    <property type="project" value="UniProtKB-SubCell"/>
</dbReference>
<dbReference type="Pfam" id="PF00005">
    <property type="entry name" value="ABC_tran"/>
    <property type="match status" value="1"/>
</dbReference>